<evidence type="ECO:0000313" key="1">
    <source>
        <dbReference type="EMBL" id="CAD7405494.1"/>
    </source>
</evidence>
<dbReference type="AlphaFoldDB" id="A0A7R9D1Q8"/>
<gene>
    <name evidence="1" type="ORF">TCEB3V08_LOCUS8003</name>
</gene>
<proteinExistence type="predicted"/>
<reference evidence="1" key="1">
    <citation type="submission" date="2020-11" db="EMBL/GenBank/DDBJ databases">
        <authorList>
            <person name="Tran Van P."/>
        </authorList>
    </citation>
    <scope>NUCLEOTIDE SEQUENCE</scope>
</reference>
<accession>A0A7R9D1Q8</accession>
<organism evidence="1">
    <name type="scientific">Timema cristinae</name>
    <name type="common">Walking stick</name>
    <dbReference type="NCBI Taxonomy" id="61476"/>
    <lineage>
        <taxon>Eukaryota</taxon>
        <taxon>Metazoa</taxon>
        <taxon>Ecdysozoa</taxon>
        <taxon>Arthropoda</taxon>
        <taxon>Hexapoda</taxon>
        <taxon>Insecta</taxon>
        <taxon>Pterygota</taxon>
        <taxon>Neoptera</taxon>
        <taxon>Polyneoptera</taxon>
        <taxon>Phasmatodea</taxon>
        <taxon>Timematodea</taxon>
        <taxon>Timematoidea</taxon>
        <taxon>Timematidae</taxon>
        <taxon>Timema</taxon>
    </lineage>
</organism>
<sequence length="122" mass="14003">MADLLHLQTLLSCCCRRKRFMAQVAKHYNPCMLASLRGHAVANEALCLMLEWELIELEEVKMQIVTTLQTTSSGREHYQALCQRQRHLRELSEPSQSVVREPVVASVPSLTPQERLAENSEW</sequence>
<dbReference type="EMBL" id="OC319466">
    <property type="protein sequence ID" value="CAD7405494.1"/>
    <property type="molecule type" value="Genomic_DNA"/>
</dbReference>
<name>A0A7R9D1Q8_TIMCR</name>
<protein>
    <submittedName>
        <fullName evidence="1">Uncharacterized protein</fullName>
    </submittedName>
</protein>